<protein>
    <recommendedName>
        <fullName evidence="3">Helix-turn-helix domain-containing protein</fullName>
    </recommendedName>
</protein>
<reference evidence="2" key="1">
    <citation type="submission" date="2017-11" db="EMBL/GenBank/DDBJ databases">
        <title>Otitis media/interna in a cat caused by the recently described species Corynebacterium provencense.</title>
        <authorList>
            <person name="Kittl S."/>
            <person name="Brodard I."/>
            <person name="Rychener L."/>
            <person name="Jores J."/>
            <person name="Roosje P."/>
            <person name="Gobeli Brawand S."/>
        </authorList>
    </citation>
    <scope>NUCLEOTIDE SEQUENCE [LARGE SCALE GENOMIC DNA]</scope>
    <source>
        <strain evidence="2">17KM38</strain>
    </source>
</reference>
<keyword evidence="2" id="KW-1185">Reference proteome</keyword>
<dbReference type="KEGG" id="cpre:Csp1_25540"/>
<name>A0A2Z3YQR3_9CORY</name>
<proteinExistence type="predicted"/>
<dbReference type="Proteomes" id="UP000247696">
    <property type="component" value="Chromosome"/>
</dbReference>
<dbReference type="OrthoDB" id="3541350at2"/>
<dbReference type="RefSeq" id="WP_066586324.1">
    <property type="nucleotide sequence ID" value="NZ_CABKVS010000002.1"/>
</dbReference>
<dbReference type="STRING" id="1737425.GCA_900049755_01340"/>
<dbReference type="AlphaFoldDB" id="A0A2Z3YQR3"/>
<evidence type="ECO:0000313" key="2">
    <source>
        <dbReference type="Proteomes" id="UP000247696"/>
    </source>
</evidence>
<evidence type="ECO:0000313" key="1">
    <source>
        <dbReference type="EMBL" id="AWT27302.1"/>
    </source>
</evidence>
<gene>
    <name evidence="1" type="ORF">Csp1_25540</name>
</gene>
<accession>A0A2Z3YQR3</accession>
<organism evidence="1 2">
    <name type="scientific">Corynebacterium provencense</name>
    <dbReference type="NCBI Taxonomy" id="1737425"/>
    <lineage>
        <taxon>Bacteria</taxon>
        <taxon>Bacillati</taxon>
        <taxon>Actinomycetota</taxon>
        <taxon>Actinomycetes</taxon>
        <taxon>Mycobacteriales</taxon>
        <taxon>Corynebacteriaceae</taxon>
        <taxon>Corynebacterium</taxon>
    </lineage>
</organism>
<evidence type="ECO:0008006" key="3">
    <source>
        <dbReference type="Google" id="ProtNLM"/>
    </source>
</evidence>
<sequence>MVELNALAVSLPDAGKALGIGQSSAYAAAKNGTFPVPVIRIGGRYTVPTAPLRKLLGLPPLTEQSPEVA</sequence>
<dbReference type="EMBL" id="CP024988">
    <property type="protein sequence ID" value="AWT27302.1"/>
    <property type="molecule type" value="Genomic_DNA"/>
</dbReference>